<accession>A0A1V9A929</accession>
<dbReference type="RefSeq" id="WP_081190603.1">
    <property type="nucleotide sequence ID" value="NZ_MWIH01000003.1"/>
</dbReference>
<evidence type="ECO:0000313" key="1">
    <source>
        <dbReference type="EMBL" id="OQO93642.1"/>
    </source>
</evidence>
<evidence type="ECO:0000313" key="2">
    <source>
        <dbReference type="Proteomes" id="UP000192591"/>
    </source>
</evidence>
<gene>
    <name evidence="1" type="ORF">B1813_03610</name>
</gene>
<protein>
    <submittedName>
        <fullName evidence="1">Alpha/beta hydrolase</fullName>
    </submittedName>
</protein>
<name>A0A1V9A929_SACPI</name>
<keyword evidence="1" id="KW-0378">Hydrolase</keyword>
<dbReference type="Proteomes" id="UP000192591">
    <property type="component" value="Unassembled WGS sequence"/>
</dbReference>
<comment type="caution">
    <text evidence="1">The sequence shown here is derived from an EMBL/GenBank/DDBJ whole genome shotgun (WGS) entry which is preliminary data.</text>
</comment>
<dbReference type="EMBL" id="MWIH01000003">
    <property type="protein sequence ID" value="OQO93642.1"/>
    <property type="molecule type" value="Genomic_DNA"/>
</dbReference>
<dbReference type="InterPro" id="IPR029058">
    <property type="entry name" value="AB_hydrolase_fold"/>
</dbReference>
<dbReference type="AlphaFoldDB" id="A0A1V9A929"/>
<organism evidence="1 2">
    <name type="scientific">Saccharomonospora piscinae</name>
    <dbReference type="NCBI Taxonomy" id="687388"/>
    <lineage>
        <taxon>Bacteria</taxon>
        <taxon>Bacillati</taxon>
        <taxon>Actinomycetota</taxon>
        <taxon>Actinomycetes</taxon>
        <taxon>Pseudonocardiales</taxon>
        <taxon>Pseudonocardiaceae</taxon>
        <taxon>Saccharomonospora</taxon>
    </lineage>
</organism>
<dbReference type="GO" id="GO:0016787">
    <property type="term" value="F:hydrolase activity"/>
    <property type="evidence" value="ECO:0007669"/>
    <property type="project" value="UniProtKB-KW"/>
</dbReference>
<dbReference type="SUPFAM" id="SSF53474">
    <property type="entry name" value="alpha/beta-Hydrolases"/>
    <property type="match status" value="1"/>
</dbReference>
<reference evidence="1 2" key="1">
    <citation type="submission" date="2017-02" db="EMBL/GenBank/DDBJ databases">
        <title>Draft genome of Saccharomonospora sp. 154.</title>
        <authorList>
            <person name="Alonso-Carmona G.S."/>
            <person name="De La Haba R."/>
            <person name="Vera-Gargallo B."/>
            <person name="Sandoval-Trujillo A.H."/>
            <person name="Ramirez-Duran N."/>
            <person name="Ventosa A."/>
        </authorList>
    </citation>
    <scope>NUCLEOTIDE SEQUENCE [LARGE SCALE GENOMIC DNA]</scope>
    <source>
        <strain evidence="1 2">LRS4.154</strain>
    </source>
</reference>
<proteinExistence type="predicted"/>
<sequence length="250" mass="27047">MWSPRERVLVSTATMIPRLVRHPVWRSGQAGDGAGQGVLLVPGFGFGDWSLRPLRSWLAARGYRPCGTRTGLNLGCTTQLLDRIERTLEDLARATGRRVIVVGQSRGGWLGRLAAVRRPDLVRALVMLAAPVLDPLGVHAKGLDLAQTLVRLSARGMPGLLDADCFGGDCYRVNSALLRAALPRQVAALSVFSRQDAVVPWWLCQDPCAECVEVHSSHTGMGLDPDVYAALGPRLARWSGDPRPTPFAVS</sequence>
<dbReference type="Gene3D" id="3.40.50.1820">
    <property type="entry name" value="alpha/beta hydrolase"/>
    <property type="match status" value="1"/>
</dbReference>
<dbReference type="STRING" id="1962155.B1813_03610"/>
<keyword evidence="2" id="KW-1185">Reference proteome</keyword>